<dbReference type="SUPFAM" id="SSF53187">
    <property type="entry name" value="Zn-dependent exopeptidases"/>
    <property type="match status" value="1"/>
</dbReference>
<evidence type="ECO:0000256" key="1">
    <source>
        <dbReference type="ARBA" id="ARBA00006247"/>
    </source>
</evidence>
<evidence type="ECO:0000256" key="6">
    <source>
        <dbReference type="PIRSR" id="PIRSR037242-1"/>
    </source>
</evidence>
<dbReference type="Gene3D" id="3.40.630.10">
    <property type="entry name" value="Zn peptidases"/>
    <property type="match status" value="1"/>
</dbReference>
<evidence type="ECO:0000256" key="9">
    <source>
        <dbReference type="PIRSR" id="PIRSR037242-4"/>
    </source>
</evidence>
<dbReference type="GO" id="GO:0046872">
    <property type="term" value="F:metal ion binding"/>
    <property type="evidence" value="ECO:0007669"/>
    <property type="project" value="UniProtKB-KW"/>
</dbReference>
<dbReference type="InterPro" id="IPR017153">
    <property type="entry name" value="CNDP/DUG1"/>
</dbReference>
<accession>A0A7R9BFZ8</accession>
<dbReference type="Proteomes" id="UP000678499">
    <property type="component" value="Unassembled WGS sequence"/>
</dbReference>
<dbReference type="InterPro" id="IPR051458">
    <property type="entry name" value="Cyt/Met_Dipeptidase"/>
</dbReference>
<feature type="binding site" description="in other chain" evidence="7">
    <location>
        <position position="343"/>
    </location>
    <ligand>
        <name>substrate</name>
        <note>ligand shared between homodimeric partners</note>
    </ligand>
</feature>
<feature type="binding site" evidence="8">
    <location>
        <position position="445"/>
    </location>
    <ligand>
        <name>Mn(2+)</name>
        <dbReference type="ChEBI" id="CHEBI:29035"/>
        <label>1</label>
    </ligand>
</feature>
<dbReference type="OrthoDB" id="7832001at2759"/>
<dbReference type="EMBL" id="OA882147">
    <property type="protein sequence ID" value="CAD7273257.1"/>
    <property type="molecule type" value="Genomic_DNA"/>
</dbReference>
<protein>
    <recommendedName>
        <fullName evidence="10">Peptidase M20 dimerisation domain-containing protein</fullName>
    </recommendedName>
</protein>
<keyword evidence="8" id="KW-0464">Manganese</keyword>
<evidence type="ECO:0000256" key="8">
    <source>
        <dbReference type="PIRSR" id="PIRSR037242-3"/>
    </source>
</evidence>
<dbReference type="InterPro" id="IPR011650">
    <property type="entry name" value="Peptidase_M20_dimer"/>
</dbReference>
<evidence type="ECO:0000256" key="2">
    <source>
        <dbReference type="ARBA" id="ARBA00022670"/>
    </source>
</evidence>
<gene>
    <name evidence="11" type="ORF">NMOB1V02_LOCUS1156</name>
</gene>
<sequence length="473" mass="52993">MADLAKIFSYIDEHEKKFIDNLSKAVAIPSVSASPECRPKVKEMVEWAGRELESFGAKVEIIDLGNQTLPSGLTLPLPPVLLGILGEDPKKKTLCIYGHLDVQPAQIEDGWDSEPFVLTERNGKLYGRGSTDDKGPVLGWFHAIEAFRETGQELPLNLRFVLEGMEESGSVGLDELLLKRKEFFGPVDFVCISDSYWLGTKKPCLTYGLRGVCYFYIEIECARKDLHSGVYGGSMYEGMSDLIYMMNSLVDVEGKLLITGIYDDVAPLTDEERELYKDIEFDVAEFRSDIGGKRLRHKEDKGEILMHRWRNPSLSIHGIEGAFSESGEKTVIPRKIIGKFSIRIVPNHTVEGVERCVVKYLNDVWAKRGSPNQMKAYLSHGGIHWLSNPRDANFQAGVRATEKVYKQKPDFIREGGSIPVTLTLQDVSGKSVLLLPMGAADDGAHSQNEKIDIRNYIEGVSYNFVNIFLLFVC</sequence>
<dbReference type="AlphaFoldDB" id="A0A7R9BFZ8"/>
<feature type="binding site" evidence="8">
    <location>
        <position position="167"/>
    </location>
    <ligand>
        <name>Mn(2+)</name>
        <dbReference type="ChEBI" id="CHEBI:29035"/>
        <label>1</label>
    </ligand>
</feature>
<evidence type="ECO:0000313" key="12">
    <source>
        <dbReference type="Proteomes" id="UP000678499"/>
    </source>
</evidence>
<evidence type="ECO:0000256" key="5">
    <source>
        <dbReference type="ARBA" id="ARBA00023049"/>
    </source>
</evidence>
<keyword evidence="3 8" id="KW-0479">Metal-binding</keyword>
<feature type="site" description="Important for catalytic activity" evidence="9">
    <location>
        <position position="227"/>
    </location>
</feature>
<organism evidence="11">
    <name type="scientific">Notodromas monacha</name>
    <dbReference type="NCBI Taxonomy" id="399045"/>
    <lineage>
        <taxon>Eukaryota</taxon>
        <taxon>Metazoa</taxon>
        <taxon>Ecdysozoa</taxon>
        <taxon>Arthropoda</taxon>
        <taxon>Crustacea</taxon>
        <taxon>Oligostraca</taxon>
        <taxon>Ostracoda</taxon>
        <taxon>Podocopa</taxon>
        <taxon>Podocopida</taxon>
        <taxon>Cypridocopina</taxon>
        <taxon>Cypridoidea</taxon>
        <taxon>Cyprididae</taxon>
        <taxon>Notodromas</taxon>
    </lineage>
</organism>
<feature type="binding site" evidence="8">
    <location>
        <position position="132"/>
    </location>
    <ligand>
        <name>Mn(2+)</name>
        <dbReference type="ChEBI" id="CHEBI:29035"/>
        <label>1</label>
    </ligand>
</feature>
<keyword evidence="4" id="KW-0378">Hydrolase</keyword>
<proteinExistence type="inferred from homology"/>
<comment type="similarity">
    <text evidence="1">Belongs to the peptidase M20A family.</text>
</comment>
<name>A0A7R9BFZ8_9CRUS</name>
<dbReference type="EMBL" id="CAJPEX010000110">
    <property type="protein sequence ID" value="CAG0913409.1"/>
    <property type="molecule type" value="Genomic_DNA"/>
</dbReference>
<keyword evidence="2" id="KW-0645">Protease</keyword>
<keyword evidence="5" id="KW-0482">Metalloprotease</keyword>
<dbReference type="Gene3D" id="3.30.70.360">
    <property type="match status" value="1"/>
</dbReference>
<dbReference type="Pfam" id="PF01546">
    <property type="entry name" value="Peptidase_M20"/>
    <property type="match status" value="1"/>
</dbReference>
<dbReference type="GO" id="GO:0006508">
    <property type="term" value="P:proteolysis"/>
    <property type="evidence" value="ECO:0007669"/>
    <property type="project" value="UniProtKB-KW"/>
</dbReference>
<dbReference type="PANTHER" id="PTHR43270:SF4">
    <property type="entry name" value="CARNOSINE DIPEPTIDASE 2, ISOFORM A"/>
    <property type="match status" value="1"/>
</dbReference>
<dbReference type="GO" id="GO:0070573">
    <property type="term" value="F:metallodipeptidase activity"/>
    <property type="evidence" value="ECO:0007669"/>
    <property type="project" value="InterPro"/>
</dbReference>
<dbReference type="PROSITE" id="PS00759">
    <property type="entry name" value="ARGE_DAPE_CPG2_2"/>
    <property type="match status" value="1"/>
</dbReference>
<feature type="binding site" description="in other chain" evidence="7">
    <location>
        <position position="194"/>
    </location>
    <ligand>
        <name>substrate</name>
        <note>ligand shared between homodimeric partners</note>
    </ligand>
</feature>
<keyword evidence="12" id="KW-1185">Reference proteome</keyword>
<feature type="binding site" evidence="8">
    <location>
        <position position="99"/>
    </location>
    <ligand>
        <name>Mn(2+)</name>
        <dbReference type="ChEBI" id="CHEBI:29035"/>
        <label>2</label>
    </ligand>
</feature>
<dbReference type="CDD" id="cd05676">
    <property type="entry name" value="M20_dipept_like_CNDP"/>
    <property type="match status" value="1"/>
</dbReference>
<feature type="binding site" description="in other chain" evidence="7">
    <location>
        <position position="445"/>
    </location>
    <ligand>
        <name>substrate</name>
        <note>ligand shared between homodimeric partners</note>
    </ligand>
</feature>
<dbReference type="InterPro" id="IPR001261">
    <property type="entry name" value="ArgE/DapE_CS"/>
</dbReference>
<feature type="binding site" description="in other chain" evidence="7">
    <location>
        <position position="417"/>
    </location>
    <ligand>
        <name>substrate</name>
        <note>ligand shared between homodimeric partners</note>
    </ligand>
</feature>
<evidence type="ECO:0000256" key="4">
    <source>
        <dbReference type="ARBA" id="ARBA00022801"/>
    </source>
</evidence>
<feature type="binding site" evidence="7">
    <location>
        <position position="330"/>
    </location>
    <ligand>
        <name>substrate</name>
        <note>ligand shared between homodimeric partners</note>
    </ligand>
</feature>
<dbReference type="Pfam" id="PF07687">
    <property type="entry name" value="M20_dimer"/>
    <property type="match status" value="1"/>
</dbReference>
<feature type="binding site" evidence="8">
    <location>
        <position position="194"/>
    </location>
    <ligand>
        <name>Mn(2+)</name>
        <dbReference type="ChEBI" id="CHEBI:29035"/>
        <label>2</label>
    </ligand>
</feature>
<comment type="cofactor">
    <cofactor evidence="8">
        <name>Mn(2+)</name>
        <dbReference type="ChEBI" id="CHEBI:29035"/>
    </cofactor>
    <text evidence="8">Binds 2 manganese ions per subunit.</text>
</comment>
<feature type="active site" evidence="6">
    <location>
        <position position="101"/>
    </location>
</feature>
<feature type="domain" description="Peptidase M20 dimerisation" evidence="10">
    <location>
        <begin position="207"/>
        <end position="364"/>
    </location>
</feature>
<feature type="binding site" evidence="8">
    <location>
        <position position="132"/>
    </location>
    <ligand>
        <name>Mn(2+)</name>
        <dbReference type="ChEBI" id="CHEBI:29035"/>
        <label>2</label>
    </ligand>
</feature>
<reference evidence="11" key="1">
    <citation type="submission" date="2020-11" db="EMBL/GenBank/DDBJ databases">
        <authorList>
            <person name="Tran Van P."/>
        </authorList>
    </citation>
    <scope>NUCLEOTIDE SEQUENCE</scope>
</reference>
<dbReference type="PIRSF" id="PIRSF037242">
    <property type="entry name" value="CNDP_dipeptidase"/>
    <property type="match status" value="1"/>
</dbReference>
<feature type="active site" description="Proton acceptor" evidence="6">
    <location>
        <position position="166"/>
    </location>
</feature>
<evidence type="ECO:0000256" key="7">
    <source>
        <dbReference type="PIRSR" id="PIRSR037242-2"/>
    </source>
</evidence>
<evidence type="ECO:0000256" key="3">
    <source>
        <dbReference type="ARBA" id="ARBA00022723"/>
    </source>
</evidence>
<evidence type="ECO:0000313" key="11">
    <source>
        <dbReference type="EMBL" id="CAD7273257.1"/>
    </source>
</evidence>
<evidence type="ECO:0000259" key="10">
    <source>
        <dbReference type="Pfam" id="PF07687"/>
    </source>
</evidence>
<feature type="binding site" evidence="7">
    <location>
        <position position="227"/>
    </location>
    <ligand>
        <name>substrate</name>
        <note>ligand shared between homodimeric partners</note>
    </ligand>
</feature>
<dbReference type="InterPro" id="IPR002933">
    <property type="entry name" value="Peptidase_M20"/>
</dbReference>
<dbReference type="PANTHER" id="PTHR43270">
    <property type="entry name" value="BETA-ALA-HIS DIPEPTIDASE"/>
    <property type="match status" value="1"/>
</dbReference>